<dbReference type="STRING" id="1032480.MLP_20700"/>
<dbReference type="RefSeq" id="WP_013862956.1">
    <property type="nucleotide sequence ID" value="NC_015635.1"/>
</dbReference>
<dbReference type="InterPro" id="IPR000524">
    <property type="entry name" value="Tscrpt_reg_HTH_GntR"/>
</dbReference>
<dbReference type="InterPro" id="IPR036390">
    <property type="entry name" value="WH_DNA-bd_sf"/>
</dbReference>
<gene>
    <name evidence="5" type="ordered locus">MLP_20700</name>
</gene>
<dbReference type="GO" id="GO:0003677">
    <property type="term" value="F:DNA binding"/>
    <property type="evidence" value="ECO:0007669"/>
    <property type="project" value="UniProtKB-KW"/>
</dbReference>
<evidence type="ECO:0000256" key="1">
    <source>
        <dbReference type="ARBA" id="ARBA00023015"/>
    </source>
</evidence>
<name>F5XDR1_MICPN</name>
<dbReference type="AlphaFoldDB" id="F5XDR1"/>
<dbReference type="Pfam" id="PF07729">
    <property type="entry name" value="FCD"/>
    <property type="match status" value="1"/>
</dbReference>
<dbReference type="eggNOG" id="COG2186">
    <property type="taxonomic scope" value="Bacteria"/>
</dbReference>
<keyword evidence="2" id="KW-0238">DNA-binding</keyword>
<dbReference type="PRINTS" id="PR00035">
    <property type="entry name" value="HTHGNTR"/>
</dbReference>
<evidence type="ECO:0000313" key="6">
    <source>
        <dbReference type="Proteomes" id="UP000007947"/>
    </source>
</evidence>
<dbReference type="PROSITE" id="PS50949">
    <property type="entry name" value="HTH_GNTR"/>
    <property type="match status" value="1"/>
</dbReference>
<sequence>MVDAVVLIWRVSSMPAEDSIDSSSIGLLAMLRPGEIAGSTLASQVASQLDAAIAMGILAKGTRLPSEPELAAALGVSQMTLRSALATLRTRGLIATVRGRGGGSVVRGRAEPLESAIRGRLLTTGADELRDLGDLYSAVTAAAAGLAAGRADENDILGLEELATLLSTATTAGEFWRLASRFQVKTGMAAQSGRLTAAILRVQIDLAGLRSNAIDRESLAAGFPHSRIVESIRDGDERAAREAAAQQCDAEIQALINCRLQLLLETDG</sequence>
<dbReference type="PANTHER" id="PTHR43537:SF24">
    <property type="entry name" value="GLUCONATE OPERON TRANSCRIPTIONAL REPRESSOR"/>
    <property type="match status" value="1"/>
</dbReference>
<dbReference type="SUPFAM" id="SSF46785">
    <property type="entry name" value="Winged helix' DNA-binding domain"/>
    <property type="match status" value="1"/>
</dbReference>
<protein>
    <submittedName>
        <fullName evidence="5">Putative GntR family transcriptional regulator</fullName>
    </submittedName>
</protein>
<keyword evidence="3" id="KW-0804">Transcription</keyword>
<dbReference type="OrthoDB" id="3172099at2"/>
<dbReference type="SMART" id="SM00345">
    <property type="entry name" value="HTH_GNTR"/>
    <property type="match status" value="1"/>
</dbReference>
<dbReference type="Gene3D" id="1.20.120.530">
    <property type="entry name" value="GntR ligand-binding domain-like"/>
    <property type="match status" value="1"/>
</dbReference>
<proteinExistence type="predicted"/>
<dbReference type="HOGENOM" id="CLU_017584_9_0_11"/>
<dbReference type="InterPro" id="IPR008920">
    <property type="entry name" value="TF_FadR/GntR_C"/>
</dbReference>
<dbReference type="CDD" id="cd07377">
    <property type="entry name" value="WHTH_GntR"/>
    <property type="match status" value="1"/>
</dbReference>
<evidence type="ECO:0000256" key="2">
    <source>
        <dbReference type="ARBA" id="ARBA00023125"/>
    </source>
</evidence>
<dbReference type="KEGG" id="mph:MLP_20700"/>
<accession>F5XDR1</accession>
<feature type="domain" description="HTH gntR-type" evidence="4">
    <location>
        <begin position="39"/>
        <end position="109"/>
    </location>
</feature>
<evidence type="ECO:0000313" key="5">
    <source>
        <dbReference type="EMBL" id="BAK35084.1"/>
    </source>
</evidence>
<dbReference type="Pfam" id="PF00392">
    <property type="entry name" value="GntR"/>
    <property type="match status" value="1"/>
</dbReference>
<dbReference type="Gene3D" id="1.10.10.10">
    <property type="entry name" value="Winged helix-like DNA-binding domain superfamily/Winged helix DNA-binding domain"/>
    <property type="match status" value="1"/>
</dbReference>
<dbReference type="PANTHER" id="PTHR43537">
    <property type="entry name" value="TRANSCRIPTIONAL REGULATOR, GNTR FAMILY"/>
    <property type="match status" value="1"/>
</dbReference>
<dbReference type="Proteomes" id="UP000007947">
    <property type="component" value="Chromosome"/>
</dbReference>
<organism evidence="5 6">
    <name type="scientific">Microlunatus phosphovorus (strain ATCC 700054 / DSM 10555 / JCM 9379 / NBRC 101784 / NCIMB 13414 / VKM Ac-1990 / NM-1)</name>
    <dbReference type="NCBI Taxonomy" id="1032480"/>
    <lineage>
        <taxon>Bacteria</taxon>
        <taxon>Bacillati</taxon>
        <taxon>Actinomycetota</taxon>
        <taxon>Actinomycetes</taxon>
        <taxon>Propionibacteriales</taxon>
        <taxon>Propionibacteriaceae</taxon>
        <taxon>Microlunatus</taxon>
    </lineage>
</organism>
<keyword evidence="6" id="KW-1185">Reference proteome</keyword>
<evidence type="ECO:0000259" key="4">
    <source>
        <dbReference type="PROSITE" id="PS50949"/>
    </source>
</evidence>
<dbReference type="EMBL" id="AP012204">
    <property type="protein sequence ID" value="BAK35084.1"/>
    <property type="molecule type" value="Genomic_DNA"/>
</dbReference>
<dbReference type="SUPFAM" id="SSF48008">
    <property type="entry name" value="GntR ligand-binding domain-like"/>
    <property type="match status" value="1"/>
</dbReference>
<dbReference type="InterPro" id="IPR036388">
    <property type="entry name" value="WH-like_DNA-bd_sf"/>
</dbReference>
<evidence type="ECO:0000256" key="3">
    <source>
        <dbReference type="ARBA" id="ARBA00023163"/>
    </source>
</evidence>
<dbReference type="InterPro" id="IPR011711">
    <property type="entry name" value="GntR_C"/>
</dbReference>
<dbReference type="SMART" id="SM00895">
    <property type="entry name" value="FCD"/>
    <property type="match status" value="1"/>
</dbReference>
<dbReference type="GO" id="GO:0003700">
    <property type="term" value="F:DNA-binding transcription factor activity"/>
    <property type="evidence" value="ECO:0007669"/>
    <property type="project" value="InterPro"/>
</dbReference>
<reference evidence="5 6" key="1">
    <citation type="submission" date="2011-05" db="EMBL/GenBank/DDBJ databases">
        <title>Whole genome sequence of Microlunatus phosphovorus NM-1.</title>
        <authorList>
            <person name="Hosoyama A."/>
            <person name="Sasaki K."/>
            <person name="Harada T."/>
            <person name="Igarashi R."/>
            <person name="Kawakoshi A."/>
            <person name="Sasagawa M."/>
            <person name="Fukada J."/>
            <person name="Nakamura S."/>
            <person name="Katano Y."/>
            <person name="Hanada S."/>
            <person name="Kamagata Y."/>
            <person name="Nakamura N."/>
            <person name="Yamazaki S."/>
            <person name="Fujita N."/>
        </authorList>
    </citation>
    <scope>NUCLEOTIDE SEQUENCE [LARGE SCALE GENOMIC DNA]</scope>
    <source>
        <strain evidence="6">ATCC 700054 / DSM 10555 / JCM 9379 / NBRC 101784 / NCIMB 13414 / VKM Ac-1990 / NM-1</strain>
    </source>
</reference>
<keyword evidence="1" id="KW-0805">Transcription regulation</keyword>